<feature type="region of interest" description="Disordered" evidence="4">
    <location>
        <begin position="202"/>
        <end position="227"/>
    </location>
</feature>
<reference evidence="6 7" key="1">
    <citation type="journal article" date="1999" name="Science">
        <title>Genome sequence of the radioresistant bacterium Deinococcus radiodurans R1.</title>
        <authorList>
            <person name="White O."/>
            <person name="Eisen J.A."/>
            <person name="Heidelberg J.F."/>
            <person name="Hickey E.K."/>
            <person name="Peterson J.D."/>
            <person name="Dodson R.J."/>
            <person name="Haft D.H."/>
            <person name="Gwinn M.L."/>
            <person name="Nelson W.C."/>
            <person name="Richardson D.L."/>
            <person name="Moffat K.S."/>
            <person name="Qin H."/>
            <person name="Jiang L."/>
            <person name="Pamphile W."/>
            <person name="Crosby M."/>
            <person name="Shen M."/>
            <person name="Vamathevan J.J."/>
            <person name="Lam P."/>
            <person name="McDonald L."/>
            <person name="Utterback T."/>
            <person name="Zalewski C."/>
            <person name="Makarova K.S."/>
            <person name="Aravind L."/>
            <person name="Daly M.J."/>
            <person name="Minton K.W."/>
            <person name="Fleischmann R.D."/>
            <person name="Ketchum K.A."/>
            <person name="Nelson K.E."/>
            <person name="Salzberg S."/>
            <person name="Smith H.O."/>
            <person name="Venter J.C."/>
            <person name="Fraser C.M."/>
        </authorList>
    </citation>
    <scope>NUCLEOTIDE SEQUENCE [LARGE SCALE GENOMIC DNA]</scope>
    <source>
        <strain evidence="7">ATCC 13939 / DSM 20539 / JCM 16871 / LMG 4051 / NBRC 15346 / NCIMB 9279 / R1 / VKM B-1422</strain>
    </source>
</reference>
<organism evidence="6 7">
    <name type="scientific">Deinococcus radiodurans (strain ATCC 13939 / DSM 20539 / JCM 16871 / CCUG 27074 / LMG 4051 / NBRC 15346 / NCIMB 9279 / VKM B-1422 / R1)</name>
    <dbReference type="NCBI Taxonomy" id="243230"/>
    <lineage>
        <taxon>Bacteria</taxon>
        <taxon>Thermotogati</taxon>
        <taxon>Deinococcota</taxon>
        <taxon>Deinococci</taxon>
        <taxon>Deinococcales</taxon>
        <taxon>Deinococcaceae</taxon>
        <taxon>Deinococcus</taxon>
    </lineage>
</organism>
<evidence type="ECO:0000256" key="4">
    <source>
        <dbReference type="SAM" id="MobiDB-lite"/>
    </source>
</evidence>
<dbReference type="NCBIfam" id="TIGR00370">
    <property type="entry name" value="5-oxoprolinase subunit PxpB"/>
    <property type="match status" value="1"/>
</dbReference>
<dbReference type="Pfam" id="PF02682">
    <property type="entry name" value="CT_C_D"/>
    <property type="match status" value="1"/>
</dbReference>
<protein>
    <recommendedName>
        <fullName evidence="5">Carboxyltransferase domain-containing protein</fullName>
    </recommendedName>
</protein>
<dbReference type="STRING" id="243230.DR_A0285"/>
<dbReference type="GO" id="GO:0016787">
    <property type="term" value="F:hydrolase activity"/>
    <property type="evidence" value="ECO:0007669"/>
    <property type="project" value="UniProtKB-KW"/>
</dbReference>
<dbReference type="PANTHER" id="PTHR34698:SF2">
    <property type="entry name" value="5-OXOPROLINASE SUBUNIT B"/>
    <property type="match status" value="1"/>
</dbReference>
<dbReference type="AlphaFoldDB" id="Q9RYM6"/>
<evidence type="ECO:0000313" key="7">
    <source>
        <dbReference type="Proteomes" id="UP000002524"/>
    </source>
</evidence>
<dbReference type="SMART" id="SM00796">
    <property type="entry name" value="AHS1"/>
    <property type="match status" value="1"/>
</dbReference>
<proteinExistence type="predicted"/>
<evidence type="ECO:0000259" key="5">
    <source>
        <dbReference type="SMART" id="SM00796"/>
    </source>
</evidence>
<dbReference type="EMBL" id="AE001825">
    <property type="protein sequence ID" value="AAF12477.1"/>
    <property type="molecule type" value="Genomic_DNA"/>
</dbReference>
<accession>Q9RYM6</accession>
<evidence type="ECO:0000256" key="1">
    <source>
        <dbReference type="ARBA" id="ARBA00022741"/>
    </source>
</evidence>
<dbReference type="PaxDb" id="243230-DR_A0285"/>
<dbReference type="InParanoid" id="Q9RYM6"/>
<dbReference type="KEGG" id="dra:DR_A0285"/>
<dbReference type="InterPro" id="IPR003833">
    <property type="entry name" value="CT_C_D"/>
</dbReference>
<evidence type="ECO:0000256" key="3">
    <source>
        <dbReference type="ARBA" id="ARBA00022840"/>
    </source>
</evidence>
<dbReference type="SUPFAM" id="SSF160467">
    <property type="entry name" value="PH0987 N-terminal domain-like"/>
    <property type="match status" value="1"/>
</dbReference>
<dbReference type="EnsemblBacteria" id="AAF12477">
    <property type="protein sequence ID" value="AAF12477"/>
    <property type="gene ID" value="DR_A0285"/>
</dbReference>
<keyword evidence="7" id="KW-1185">Reference proteome</keyword>
<dbReference type="InterPro" id="IPR010016">
    <property type="entry name" value="PxpB"/>
</dbReference>
<dbReference type="SUPFAM" id="SSF50891">
    <property type="entry name" value="Cyclophilin-like"/>
    <property type="match status" value="1"/>
</dbReference>
<keyword evidence="3" id="KW-0067">ATP-binding</keyword>
<keyword evidence="1" id="KW-0547">Nucleotide-binding</keyword>
<feature type="domain" description="Carboxyltransferase" evidence="5">
    <location>
        <begin position="1"/>
        <end position="190"/>
    </location>
</feature>
<dbReference type="HOGENOM" id="CLU_020207_1_0_0"/>
<sequence length="227" mass="24414">MTRHVQALYHRPATKEAQLALPALAEALLAAGLPGVVDAVPAYRSLYVEYDPEGTSADELRAWLAQVSVEGTAQAQREIKLPVVYDGADLPEVAAHAGLSVAEVIELHSEPTYRVRALGFVAGFPFMETTPELLQVPRRATPRAAVPPHSLAVANAQTGIYPVTAPGGWNLLGRTLVPVYDPHRAEPFLLRPGDTVRFVPQADGEPLAEPSPRLLWPDTPAFPAARS</sequence>
<dbReference type="OrthoDB" id="9778567at2"/>
<dbReference type="GO" id="GO:0005524">
    <property type="term" value="F:ATP binding"/>
    <property type="evidence" value="ECO:0007669"/>
    <property type="project" value="UniProtKB-KW"/>
</dbReference>
<dbReference type="PANTHER" id="PTHR34698">
    <property type="entry name" value="5-OXOPROLINASE SUBUNIT B"/>
    <property type="match status" value="1"/>
</dbReference>
<dbReference type="RefSeq" id="WP_010889544.1">
    <property type="nucleotide sequence ID" value="NC_001264.1"/>
</dbReference>
<evidence type="ECO:0000256" key="2">
    <source>
        <dbReference type="ARBA" id="ARBA00022801"/>
    </source>
</evidence>
<keyword evidence="2" id="KW-0378">Hydrolase</keyword>
<name>Q9RYM6_DEIRA</name>
<gene>
    <name evidence="6" type="ordered locus">DR_A0285</name>
</gene>
<dbReference type="PIR" id="C75582">
    <property type="entry name" value="C75582"/>
</dbReference>
<dbReference type="Gene3D" id="2.40.100.10">
    <property type="entry name" value="Cyclophilin-like"/>
    <property type="match status" value="1"/>
</dbReference>
<dbReference type="Proteomes" id="UP000002524">
    <property type="component" value="Chromosome 2"/>
</dbReference>
<dbReference type="eggNOG" id="COG2049">
    <property type="taxonomic scope" value="Bacteria"/>
</dbReference>
<dbReference type="Gene3D" id="3.30.1360.40">
    <property type="match status" value="1"/>
</dbReference>
<dbReference type="PATRIC" id="fig|243230.17.peg.3176"/>
<evidence type="ECO:0000313" key="6">
    <source>
        <dbReference type="EMBL" id="AAF12477.1"/>
    </source>
</evidence>
<dbReference type="FunCoup" id="Q9RYM6">
    <property type="interactions" value="9"/>
</dbReference>
<dbReference type="InterPro" id="IPR029000">
    <property type="entry name" value="Cyclophilin-like_dom_sf"/>
</dbReference>